<dbReference type="SUPFAM" id="SSF56801">
    <property type="entry name" value="Acetyl-CoA synthetase-like"/>
    <property type="match status" value="1"/>
</dbReference>
<evidence type="ECO:0000313" key="2">
    <source>
        <dbReference type="EMBL" id="CAF1523658.1"/>
    </source>
</evidence>
<proteinExistence type="predicted"/>
<dbReference type="PANTHER" id="PTHR45527:SF1">
    <property type="entry name" value="FATTY ACID SYNTHASE"/>
    <property type="match status" value="1"/>
</dbReference>
<accession>A0A815V5W9</accession>
<dbReference type="EMBL" id="CAJOBC010089649">
    <property type="protein sequence ID" value="CAF4382738.1"/>
    <property type="molecule type" value="Genomic_DNA"/>
</dbReference>
<dbReference type="Proteomes" id="UP000663829">
    <property type="component" value="Unassembled WGS sequence"/>
</dbReference>
<feature type="non-terminal residue" evidence="2">
    <location>
        <position position="294"/>
    </location>
</feature>
<evidence type="ECO:0000259" key="1">
    <source>
        <dbReference type="Pfam" id="PF00501"/>
    </source>
</evidence>
<sequence>MSWVLGKNAKGSDTQCIHDEFINQAVLYPQKTAVILNDKSLTYAEVLCMVRKLSVYLIEECNVKRGDVICQCVERSIEMVIGIFAIMASGCVYCPLNPADPSLRLRSLINDIHATIVIFHSQTKRKFDCMSRFNLLLVNSEQIIALDYDLKQQSLALPVRDVHVTKDDIAYCIYTSGSTGKPKAVLIQHQNLAVWIRSLLYCSIQKPTDITAQIAGCSWILHAYEIIGSLTTGATLVMLKPGGNMDVDYLSKTIESEQVTTMWLGPSMVKRLCEFLQETKQCYRLKTVQSFCTA</sequence>
<gene>
    <name evidence="2" type="ORF">GPM918_LOCUS37670</name>
    <name evidence="3" type="ORF">SRO942_LOCUS38444</name>
</gene>
<dbReference type="GO" id="GO:0044550">
    <property type="term" value="P:secondary metabolite biosynthetic process"/>
    <property type="evidence" value="ECO:0007669"/>
    <property type="project" value="TreeGrafter"/>
</dbReference>
<dbReference type="Pfam" id="PF00501">
    <property type="entry name" value="AMP-binding"/>
    <property type="match status" value="1"/>
</dbReference>
<comment type="caution">
    <text evidence="2">The sequence shown here is derived from an EMBL/GenBank/DDBJ whole genome shotgun (WGS) entry which is preliminary data.</text>
</comment>
<dbReference type="GO" id="GO:0005737">
    <property type="term" value="C:cytoplasm"/>
    <property type="evidence" value="ECO:0007669"/>
    <property type="project" value="TreeGrafter"/>
</dbReference>
<dbReference type="GO" id="GO:0043041">
    <property type="term" value="P:amino acid activation for nonribosomal peptide biosynthetic process"/>
    <property type="evidence" value="ECO:0007669"/>
    <property type="project" value="TreeGrafter"/>
</dbReference>
<protein>
    <recommendedName>
        <fullName evidence="1">AMP-dependent synthetase/ligase domain-containing protein</fullName>
    </recommendedName>
</protein>
<reference evidence="2" key="1">
    <citation type="submission" date="2021-02" db="EMBL/GenBank/DDBJ databases">
        <authorList>
            <person name="Nowell W R."/>
        </authorList>
    </citation>
    <scope>NUCLEOTIDE SEQUENCE</scope>
</reference>
<name>A0A815V5W9_9BILA</name>
<dbReference type="EMBL" id="CAJNOQ010024090">
    <property type="protein sequence ID" value="CAF1523658.1"/>
    <property type="molecule type" value="Genomic_DNA"/>
</dbReference>
<dbReference type="Proteomes" id="UP000681722">
    <property type="component" value="Unassembled WGS sequence"/>
</dbReference>
<dbReference type="InterPro" id="IPR000873">
    <property type="entry name" value="AMP-dep_synth/lig_dom"/>
</dbReference>
<evidence type="ECO:0000313" key="3">
    <source>
        <dbReference type="EMBL" id="CAF4382738.1"/>
    </source>
</evidence>
<keyword evidence="4" id="KW-1185">Reference proteome</keyword>
<organism evidence="2 4">
    <name type="scientific">Didymodactylos carnosus</name>
    <dbReference type="NCBI Taxonomy" id="1234261"/>
    <lineage>
        <taxon>Eukaryota</taxon>
        <taxon>Metazoa</taxon>
        <taxon>Spiralia</taxon>
        <taxon>Gnathifera</taxon>
        <taxon>Rotifera</taxon>
        <taxon>Eurotatoria</taxon>
        <taxon>Bdelloidea</taxon>
        <taxon>Philodinida</taxon>
        <taxon>Philodinidae</taxon>
        <taxon>Didymodactylos</taxon>
    </lineage>
</organism>
<evidence type="ECO:0000313" key="4">
    <source>
        <dbReference type="Proteomes" id="UP000663829"/>
    </source>
</evidence>
<dbReference type="GO" id="GO:0031177">
    <property type="term" value="F:phosphopantetheine binding"/>
    <property type="evidence" value="ECO:0007669"/>
    <property type="project" value="TreeGrafter"/>
</dbReference>
<dbReference type="Gene3D" id="3.40.50.12780">
    <property type="entry name" value="N-terminal domain of ligase-like"/>
    <property type="match status" value="1"/>
</dbReference>
<dbReference type="AlphaFoldDB" id="A0A815V5W9"/>
<dbReference type="OrthoDB" id="10063126at2759"/>
<dbReference type="PANTHER" id="PTHR45527">
    <property type="entry name" value="NONRIBOSOMAL PEPTIDE SYNTHETASE"/>
    <property type="match status" value="1"/>
</dbReference>
<feature type="domain" description="AMP-dependent synthetase/ligase" evidence="1">
    <location>
        <begin position="23"/>
        <end position="288"/>
    </location>
</feature>
<dbReference type="InterPro" id="IPR042099">
    <property type="entry name" value="ANL_N_sf"/>
</dbReference>